<reference evidence="4 5" key="1">
    <citation type="submission" date="2021-02" db="EMBL/GenBank/DDBJ databases">
        <authorList>
            <person name="Park J.-S."/>
        </authorList>
    </citation>
    <scope>NUCLEOTIDE SEQUENCE [LARGE SCALE GENOMIC DNA]</scope>
    <source>
        <strain evidence="4 5">188UL20-2</strain>
    </source>
</reference>
<evidence type="ECO:0000256" key="1">
    <source>
        <dbReference type="ARBA" id="ARBA00004418"/>
    </source>
</evidence>
<dbReference type="PANTHER" id="PTHR43649">
    <property type="entry name" value="ARABINOSE-BINDING PROTEIN-RELATED"/>
    <property type="match status" value="1"/>
</dbReference>
<dbReference type="SUPFAM" id="SSF53850">
    <property type="entry name" value="Periplasmic binding protein-like II"/>
    <property type="match status" value="1"/>
</dbReference>
<keyword evidence="3" id="KW-0732">Signal</keyword>
<keyword evidence="5" id="KW-1185">Reference proteome</keyword>
<feature type="chain" id="PRO_5045913022" evidence="3">
    <location>
        <begin position="21"/>
        <end position="413"/>
    </location>
</feature>
<dbReference type="PANTHER" id="PTHR43649:SF14">
    <property type="entry name" value="BLR3389 PROTEIN"/>
    <property type="match status" value="1"/>
</dbReference>
<evidence type="ECO:0000313" key="4">
    <source>
        <dbReference type="EMBL" id="MBM7036606.1"/>
    </source>
</evidence>
<dbReference type="EMBL" id="JAFEUM010000003">
    <property type="protein sequence ID" value="MBM7036606.1"/>
    <property type="molecule type" value="Genomic_DNA"/>
</dbReference>
<name>A0ABS2HIX5_9VIBR</name>
<comment type="similarity">
    <text evidence="2">Belongs to the bacterial solute-binding protein 1 family.</text>
</comment>
<evidence type="ECO:0000313" key="5">
    <source>
        <dbReference type="Proteomes" id="UP000809621"/>
    </source>
</evidence>
<dbReference type="Gene3D" id="3.40.190.10">
    <property type="entry name" value="Periplasmic binding protein-like II"/>
    <property type="match status" value="2"/>
</dbReference>
<proteinExistence type="inferred from homology"/>
<dbReference type="InterPro" id="IPR050490">
    <property type="entry name" value="Bact_solute-bd_prot1"/>
</dbReference>
<comment type="caution">
    <text evidence="4">The sequence shown here is derived from an EMBL/GenBank/DDBJ whole genome shotgun (WGS) entry which is preliminary data.</text>
</comment>
<dbReference type="Proteomes" id="UP000809621">
    <property type="component" value="Unassembled WGS sequence"/>
</dbReference>
<gene>
    <name evidence="4" type="ORF">JQC93_09320</name>
</gene>
<accession>A0ABS2HIX5</accession>
<sequence length="413" mass="44536">MKLKYTITALALGIGLNAQAATTEVKVLHSTNETVVVATWEEQVAKFNAEHDNINVTFSYLAGEAFKTKLQTLLLSKSKPDIIYTWGGANYTNRAKSGLFADMTDHLPTLNEQLPASALQAYMVDGKLYGVPSVSKPTTLYYNKDLLAKANVAEQELETWEGFLGAIEKLKAAGITPLALGASEGWPAHFYYSYLAMRIGGPDIFKNAIENGFGDPAFLEAAVQLKRLADMKPFQNGYMAQDTGAAFALFGNGQAAMQLQGVWGYKIQQDNSTSKQGISPESLGLGRFPAVEGGKGERADIISGIDGWAFTNSASNEAAQFVDQWLNEENQRQLASDALLLPINGKAGDGIKEPVMLRMAALVPESTYVHGFVDQILGADLGGAVNDVSTELVSGGLSPEEAVERLQEAYDFQ</sequence>
<dbReference type="InterPro" id="IPR006059">
    <property type="entry name" value="SBP"/>
</dbReference>
<organism evidence="4 5">
    <name type="scientific">Vibrio ulleungensis</name>
    <dbReference type="NCBI Taxonomy" id="2807619"/>
    <lineage>
        <taxon>Bacteria</taxon>
        <taxon>Pseudomonadati</taxon>
        <taxon>Pseudomonadota</taxon>
        <taxon>Gammaproteobacteria</taxon>
        <taxon>Vibrionales</taxon>
        <taxon>Vibrionaceae</taxon>
        <taxon>Vibrio</taxon>
    </lineage>
</organism>
<evidence type="ECO:0000256" key="3">
    <source>
        <dbReference type="SAM" id="SignalP"/>
    </source>
</evidence>
<evidence type="ECO:0000256" key="2">
    <source>
        <dbReference type="ARBA" id="ARBA00008520"/>
    </source>
</evidence>
<feature type="signal peptide" evidence="3">
    <location>
        <begin position="1"/>
        <end position="20"/>
    </location>
</feature>
<dbReference type="Pfam" id="PF01547">
    <property type="entry name" value="SBP_bac_1"/>
    <property type="match status" value="1"/>
</dbReference>
<comment type="subcellular location">
    <subcellularLocation>
        <location evidence="1">Periplasm</location>
    </subcellularLocation>
</comment>
<dbReference type="RefSeq" id="WP_205158177.1">
    <property type="nucleotide sequence ID" value="NZ_JAFEUM010000003.1"/>
</dbReference>
<protein>
    <submittedName>
        <fullName evidence="4">Extracellular solute-binding protein</fullName>
    </submittedName>
</protein>